<feature type="domain" description="Gp5/Type VI secretion system Vgr protein OB-fold" evidence="3">
    <location>
        <begin position="460"/>
        <end position="528"/>
    </location>
</feature>
<evidence type="ECO:0000259" key="5">
    <source>
        <dbReference type="Pfam" id="PF13296"/>
    </source>
</evidence>
<feature type="compositionally biased region" description="Basic and acidic residues" evidence="2">
    <location>
        <begin position="668"/>
        <end position="677"/>
    </location>
</feature>
<dbReference type="Pfam" id="PF13296">
    <property type="entry name" value="T6SS_Vgr"/>
    <property type="match status" value="1"/>
</dbReference>
<organism evidence="6 7">
    <name type="scientific">Larsenimonas rhizosphaerae</name>
    <dbReference type="NCBI Taxonomy" id="2944682"/>
    <lineage>
        <taxon>Bacteria</taxon>
        <taxon>Pseudomonadati</taxon>
        <taxon>Pseudomonadota</taxon>
        <taxon>Gammaproteobacteria</taxon>
        <taxon>Oceanospirillales</taxon>
        <taxon>Halomonadaceae</taxon>
        <taxon>Larsenimonas</taxon>
    </lineage>
</organism>
<dbReference type="Pfam" id="PF04717">
    <property type="entry name" value="Phage_base_V"/>
    <property type="match status" value="1"/>
</dbReference>
<evidence type="ECO:0000313" key="6">
    <source>
        <dbReference type="EMBL" id="MCX2523488.1"/>
    </source>
</evidence>
<dbReference type="RefSeq" id="WP_265895719.1">
    <property type="nucleotide sequence ID" value="NZ_JAPIVE010000001.1"/>
</dbReference>
<dbReference type="Gene3D" id="2.30.110.50">
    <property type="match status" value="1"/>
</dbReference>
<dbReference type="InterPro" id="IPR028244">
    <property type="entry name" value="T6SS_Rhs_Vgr_dom"/>
</dbReference>
<evidence type="ECO:0000259" key="4">
    <source>
        <dbReference type="Pfam" id="PF10106"/>
    </source>
</evidence>
<dbReference type="SUPFAM" id="SSF69279">
    <property type="entry name" value="Phage tail proteins"/>
    <property type="match status" value="2"/>
</dbReference>
<dbReference type="Gene3D" id="4.10.220.110">
    <property type="match status" value="1"/>
</dbReference>
<feature type="domain" description="Putative type VI secretion system Rhs element associated Vgr" evidence="5">
    <location>
        <begin position="549"/>
        <end position="655"/>
    </location>
</feature>
<dbReference type="Gene3D" id="3.55.50.10">
    <property type="entry name" value="Baseplate protein-like domains"/>
    <property type="match status" value="1"/>
</dbReference>
<dbReference type="Pfam" id="PF05954">
    <property type="entry name" value="Phage_GPD"/>
    <property type="match status" value="1"/>
</dbReference>
<dbReference type="InterPro" id="IPR018769">
    <property type="entry name" value="VgrG2_DUF2345"/>
</dbReference>
<feature type="region of interest" description="Disordered" evidence="2">
    <location>
        <begin position="645"/>
        <end position="709"/>
    </location>
</feature>
<evidence type="ECO:0000256" key="1">
    <source>
        <dbReference type="ARBA" id="ARBA00005558"/>
    </source>
</evidence>
<keyword evidence="7" id="KW-1185">Reference proteome</keyword>
<protein>
    <submittedName>
        <fullName evidence="6">Type VI secretion system tip protein TssI/VgrG</fullName>
    </submittedName>
</protein>
<reference evidence="6" key="1">
    <citation type="submission" date="2022-11" db="EMBL/GenBank/DDBJ databases">
        <title>Larsenimonas rhizosphaerae sp. nov., isolated from a tidal mudflat.</title>
        <authorList>
            <person name="Lee S.D."/>
            <person name="Kim I.S."/>
        </authorList>
    </citation>
    <scope>NUCLEOTIDE SEQUENCE</scope>
    <source>
        <strain evidence="6">GH2-1</strain>
    </source>
</reference>
<evidence type="ECO:0000256" key="2">
    <source>
        <dbReference type="SAM" id="MobiDB-lite"/>
    </source>
</evidence>
<comment type="similarity">
    <text evidence="1">Belongs to the VgrG protein family.</text>
</comment>
<dbReference type="Gene3D" id="2.40.50.230">
    <property type="entry name" value="Gp5 N-terminal domain"/>
    <property type="match status" value="1"/>
</dbReference>
<dbReference type="NCBIfam" id="TIGR01646">
    <property type="entry name" value="vgr_GE"/>
    <property type="match status" value="1"/>
</dbReference>
<dbReference type="Proteomes" id="UP001165678">
    <property type="component" value="Unassembled WGS sequence"/>
</dbReference>
<dbReference type="NCBIfam" id="TIGR03361">
    <property type="entry name" value="VI_Rhs_Vgr"/>
    <property type="match status" value="1"/>
</dbReference>
<dbReference type="InterPro" id="IPR037026">
    <property type="entry name" value="Vgr_OB-fold_dom_sf"/>
</dbReference>
<dbReference type="AlphaFoldDB" id="A0AA41ZGJ1"/>
<dbReference type="InterPro" id="IPR017847">
    <property type="entry name" value="T6SS_RhsGE_Vgr_subset"/>
</dbReference>
<dbReference type="EMBL" id="JAPIVE010000001">
    <property type="protein sequence ID" value="MCX2523488.1"/>
    <property type="molecule type" value="Genomic_DNA"/>
</dbReference>
<sequence>MAATSLMERIQDAFDITLSQSQRLLRLALPGTALLPHRLVGEERVSTPFRYRLDCVAQQGDIELTSLMAQPAQLSVLQADGSTRTRHALVEEAALLGEDGGVYYYQLTLVPWLAMLKLGRDSRLFQDRSAVDILTEVFDGHLIARGGYRFDLRREYPPRSYCVQYRESDFNFISRLCEEEGLWYYFEHAGDGVSDDDGGDNSVAFDGHRLVITDDVDTCPPVSPQAIRFHRQAATETEDALNQWGAARRAQPTRVSVGTFDYKQPALTKRTGLDTLDEQGNLPASEVYDYAGEYYYHGFERGERLTENRLEAHESLARRFHGAGGARQLQAGHWFELTQHPLHDTGGEAERQFLLLGITTYAENALPVSAHLKRLPGSLQAEMDAARRAHGLDEDQKEDGDQSAELLDNYRSAGTGHFLVDIEAQRRSQPYRHPLTHRRPVLGGPQTATVVGPEGEEIHTDHLNRVRVQFHWDRTGQRNEQAGVWLRVAQPSAGGGWGGVFVPRIGQEVLVDFLEGDADRPLITGRIYNGEQTPDWHSNGLLSGIKSKTYRGSKYNELVFDDATDQERVRLNSEHSKSQLNLGYLIHQHGNHRGAFRGTGFELRTDAYGAIRANEGLYLSSWGQLGASGDQLDLRPAFQQLSTAHEMAESLSQSAAGHNAEPLESNESLEKAGDDTQAHYGNSEMLGGDQGTARGAIDSGGRGQSPGLKAPWLHAAASAGMTLSTPESTHLAQGHSLGVTSGEDVSIATGRSLIASAAEKLSLFVQNAGIKLLAARGKIDLQAQSDNLEATARHNVDATSSDQKIDLAAAEEILLVSGGAYVRLKGGNIEIHAPGKVDIKGASKSFTGGTSQPMAFDKLPEQEGPYEQYFFLTDKQSGEALPYASYRIETAEGRVFEGRADGEGKTGKIMTRTSQQLKVTILDRFDDAEGSLS</sequence>
<dbReference type="InterPro" id="IPR006533">
    <property type="entry name" value="T6SS_Vgr_RhsGE"/>
</dbReference>
<dbReference type="InterPro" id="IPR006531">
    <property type="entry name" value="Gp5/Vgr_OB"/>
</dbReference>
<evidence type="ECO:0000259" key="3">
    <source>
        <dbReference type="Pfam" id="PF04717"/>
    </source>
</evidence>
<accession>A0AA41ZGJ1</accession>
<comment type="caution">
    <text evidence="6">The sequence shown here is derived from an EMBL/GenBank/DDBJ whole genome shotgun (WGS) entry which is preliminary data.</text>
</comment>
<feature type="domain" description="DUF2345" evidence="4">
    <location>
        <begin position="701"/>
        <end position="849"/>
    </location>
</feature>
<name>A0AA41ZGJ1_9GAMM</name>
<gene>
    <name evidence="6" type="primary">tssI</name>
    <name evidence="6" type="ORF">OQ287_04480</name>
</gene>
<dbReference type="SUPFAM" id="SSF69255">
    <property type="entry name" value="gp5 N-terminal domain-like"/>
    <property type="match status" value="1"/>
</dbReference>
<evidence type="ECO:0000313" key="7">
    <source>
        <dbReference type="Proteomes" id="UP001165678"/>
    </source>
</evidence>
<proteinExistence type="inferred from homology"/>
<dbReference type="SUPFAM" id="SSF69349">
    <property type="entry name" value="Phage fibre proteins"/>
    <property type="match status" value="1"/>
</dbReference>
<dbReference type="Pfam" id="PF10106">
    <property type="entry name" value="DUF2345"/>
    <property type="match status" value="1"/>
</dbReference>